<dbReference type="AlphaFoldDB" id="A0A1G6KQZ8"/>
<name>A0A1G6KQZ8_9PSEU</name>
<dbReference type="EMBL" id="FMZZ01000001">
    <property type="protein sequence ID" value="SDC33532.1"/>
    <property type="molecule type" value="Genomic_DNA"/>
</dbReference>
<dbReference type="RefSeq" id="WP_091448559.1">
    <property type="nucleotide sequence ID" value="NZ_FMZZ01000001.1"/>
</dbReference>
<dbReference type="InterPro" id="IPR050902">
    <property type="entry name" value="ABC_Transporter_SBP"/>
</dbReference>
<dbReference type="PANTHER" id="PTHR30535">
    <property type="entry name" value="VITAMIN B12-BINDING PROTEIN"/>
    <property type="match status" value="1"/>
</dbReference>
<evidence type="ECO:0000256" key="2">
    <source>
        <dbReference type="SAM" id="SignalP"/>
    </source>
</evidence>
<proteinExistence type="inferred from homology"/>
<dbReference type="PROSITE" id="PS51257">
    <property type="entry name" value="PROKAR_LIPOPROTEIN"/>
    <property type="match status" value="1"/>
</dbReference>
<evidence type="ECO:0000313" key="5">
    <source>
        <dbReference type="Proteomes" id="UP000199501"/>
    </source>
</evidence>
<sequence>MSRRARLPLACLASLMVLTGCGSTAADHRGAPAGVVLDNCGRQTAVEQPPRRAVSLNQGSTELLLALGLADRIAGSATWTEPVRADLAEANARVPRLADGTPSLESVLTVEPDFVIGLYHAMFTDERVATRDRFQELGVPTYLSPTSCLPESAVLDKPVELADIYREVLDVARIFGVPERGDALVARLRERVARAQERVAALKLQADFSAVFWFGQTESPYMAGSTGSPAIMARALGIRNAYADVASLWPQVSWEDVLRRDPDLIVLADLTREGPGQSMKSKVDFLTADPAVRQLGAVQATRWLPMRGTELNITISTVDGIEKLADTLVRLHGAP</sequence>
<dbReference type="PROSITE" id="PS50983">
    <property type="entry name" value="FE_B12_PBP"/>
    <property type="match status" value="1"/>
</dbReference>
<evidence type="ECO:0000256" key="1">
    <source>
        <dbReference type="ARBA" id="ARBA00008814"/>
    </source>
</evidence>
<feature type="chain" id="PRO_5011746544" evidence="2">
    <location>
        <begin position="26"/>
        <end position="335"/>
    </location>
</feature>
<dbReference type="STRING" id="1271860.SAMN05216174_1011055"/>
<dbReference type="OrthoDB" id="9797850at2"/>
<comment type="similarity">
    <text evidence="1">Belongs to the bacterial solute-binding protein 8 family.</text>
</comment>
<gene>
    <name evidence="4" type="ORF">SAMN05216174_1011055</name>
</gene>
<dbReference type="Proteomes" id="UP000199501">
    <property type="component" value="Unassembled WGS sequence"/>
</dbReference>
<protein>
    <submittedName>
        <fullName evidence="4">Iron complex transport system substrate-binding protein</fullName>
    </submittedName>
</protein>
<evidence type="ECO:0000259" key="3">
    <source>
        <dbReference type="PROSITE" id="PS50983"/>
    </source>
</evidence>
<feature type="signal peptide" evidence="2">
    <location>
        <begin position="1"/>
        <end position="25"/>
    </location>
</feature>
<dbReference type="InterPro" id="IPR002491">
    <property type="entry name" value="ABC_transptr_periplasmic_BD"/>
</dbReference>
<keyword evidence="2" id="KW-0732">Signal</keyword>
<accession>A0A1G6KQZ8</accession>
<organism evidence="4 5">
    <name type="scientific">Actinokineospora iranica</name>
    <dbReference type="NCBI Taxonomy" id="1271860"/>
    <lineage>
        <taxon>Bacteria</taxon>
        <taxon>Bacillati</taxon>
        <taxon>Actinomycetota</taxon>
        <taxon>Actinomycetes</taxon>
        <taxon>Pseudonocardiales</taxon>
        <taxon>Pseudonocardiaceae</taxon>
        <taxon>Actinokineospora</taxon>
    </lineage>
</organism>
<evidence type="ECO:0000313" key="4">
    <source>
        <dbReference type="EMBL" id="SDC33532.1"/>
    </source>
</evidence>
<reference evidence="5" key="1">
    <citation type="submission" date="2016-10" db="EMBL/GenBank/DDBJ databases">
        <authorList>
            <person name="Varghese N."/>
            <person name="Submissions S."/>
        </authorList>
    </citation>
    <scope>NUCLEOTIDE SEQUENCE [LARGE SCALE GENOMIC DNA]</scope>
    <source>
        <strain evidence="5">IBRC-M 10403</strain>
    </source>
</reference>
<dbReference type="SUPFAM" id="SSF53807">
    <property type="entry name" value="Helical backbone' metal receptor"/>
    <property type="match status" value="1"/>
</dbReference>
<feature type="domain" description="Fe/B12 periplasmic-binding" evidence="3">
    <location>
        <begin position="52"/>
        <end position="335"/>
    </location>
</feature>
<dbReference type="Gene3D" id="3.40.50.1980">
    <property type="entry name" value="Nitrogenase molybdenum iron protein domain"/>
    <property type="match status" value="2"/>
</dbReference>
<keyword evidence="5" id="KW-1185">Reference proteome</keyword>
<dbReference type="Pfam" id="PF01497">
    <property type="entry name" value="Peripla_BP_2"/>
    <property type="match status" value="1"/>
</dbReference>
<dbReference type="PANTHER" id="PTHR30535:SF7">
    <property type="entry name" value="IRON(III) DICITRATE-BINDING PROTEIN"/>
    <property type="match status" value="1"/>
</dbReference>